<dbReference type="AlphaFoldDB" id="A0A6H1P0W9"/>
<accession>A0A6H1P0W9</accession>
<sequence>MKKMSKLEAVLWNIAFPGFSQLLMGQYIKGILFVALEVMINAKSHFNMAIMFSFLGEIDKAGAVLNYQWLMFYPCVYMFSMWDGYRSSMPEEEKYTFLPFVFAAYFVTVGLMLSPKITILKVHPGPVFLPMLFLIPGLLIGFVLKFLMSIKLRKK</sequence>
<feature type="transmembrane region" description="Helical" evidence="1">
    <location>
        <begin position="127"/>
        <end position="147"/>
    </location>
</feature>
<organism evidence="2 3">
    <name type="scientific">Priestia megaterium</name>
    <name type="common">Bacillus megaterium</name>
    <dbReference type="NCBI Taxonomy" id="1404"/>
    <lineage>
        <taxon>Bacteria</taxon>
        <taxon>Bacillati</taxon>
        <taxon>Bacillota</taxon>
        <taxon>Bacilli</taxon>
        <taxon>Bacillales</taxon>
        <taxon>Bacillaceae</taxon>
        <taxon>Priestia</taxon>
    </lineage>
</organism>
<feature type="transmembrane region" description="Helical" evidence="1">
    <location>
        <begin position="97"/>
        <end position="115"/>
    </location>
</feature>
<dbReference type="EMBL" id="CP051128">
    <property type="protein sequence ID" value="QIZ07234.1"/>
    <property type="molecule type" value="Genomic_DNA"/>
</dbReference>
<name>A0A6H1P0W9_PRIMG</name>
<keyword evidence="1" id="KW-1133">Transmembrane helix</keyword>
<evidence type="ECO:0000256" key="1">
    <source>
        <dbReference type="SAM" id="Phobius"/>
    </source>
</evidence>
<gene>
    <name evidence="2" type="ORF">HFZ78_11390</name>
</gene>
<proteinExistence type="predicted"/>
<keyword evidence="1" id="KW-0812">Transmembrane</keyword>
<protein>
    <submittedName>
        <fullName evidence="2">Uncharacterized protein</fullName>
    </submittedName>
</protein>
<evidence type="ECO:0000313" key="2">
    <source>
        <dbReference type="EMBL" id="QIZ07234.1"/>
    </source>
</evidence>
<evidence type="ECO:0000313" key="3">
    <source>
        <dbReference type="Proteomes" id="UP000501868"/>
    </source>
</evidence>
<keyword evidence="1" id="KW-0472">Membrane</keyword>
<reference evidence="2 3" key="2">
    <citation type="submission" date="2020-04" db="EMBL/GenBank/DDBJ databases">
        <authorList>
            <person name="Fomenkov A."/>
            <person name="Anton B.P."/>
            <person name="Roberts R.J."/>
        </authorList>
    </citation>
    <scope>NUCLEOTIDE SEQUENCE [LARGE SCALE GENOMIC DNA]</scope>
    <source>
        <strain evidence="2 3">S2</strain>
    </source>
</reference>
<dbReference type="Proteomes" id="UP000501868">
    <property type="component" value="Chromosome"/>
</dbReference>
<reference evidence="2 3" key="1">
    <citation type="submission" date="2020-04" db="EMBL/GenBank/DDBJ databases">
        <title>Genome-Wide Identification of 5-Methylcytosine Sites in Bacterial Genomes By High-Throughput Sequencing of MspJI Restriction Fragments.</title>
        <authorList>
            <person name="Wu V."/>
        </authorList>
    </citation>
    <scope>NUCLEOTIDE SEQUENCE [LARGE SCALE GENOMIC DNA]</scope>
    <source>
        <strain evidence="2 3">S2</strain>
    </source>
</reference>